<gene>
    <name evidence="1" type="ORF">CBF32_07715</name>
</gene>
<organism evidence="1 2">
    <name type="scientific">Vagococcus fluvialis</name>
    <dbReference type="NCBI Taxonomy" id="2738"/>
    <lineage>
        <taxon>Bacteria</taxon>
        <taxon>Bacillati</taxon>
        <taxon>Bacillota</taxon>
        <taxon>Bacilli</taxon>
        <taxon>Lactobacillales</taxon>
        <taxon>Enterococcaceae</taxon>
        <taxon>Vagococcus</taxon>
    </lineage>
</organism>
<dbReference type="GO" id="GO:1902201">
    <property type="term" value="P:negative regulation of bacterial-type flagellum-dependent cell motility"/>
    <property type="evidence" value="ECO:0007669"/>
    <property type="project" value="TreeGrafter"/>
</dbReference>
<accession>A0A369AZ14</accession>
<dbReference type="AlphaFoldDB" id="A0A369AZ14"/>
<dbReference type="PANTHER" id="PTHR45138">
    <property type="entry name" value="REGULATORY COMPONENTS OF SENSORY TRANSDUCTION SYSTEM"/>
    <property type="match status" value="1"/>
</dbReference>
<dbReference type="InterPro" id="IPR029787">
    <property type="entry name" value="Nucleotide_cyclase"/>
</dbReference>
<dbReference type="Gene3D" id="3.30.70.270">
    <property type="match status" value="1"/>
</dbReference>
<protein>
    <submittedName>
        <fullName evidence="1">Uncharacterized protein</fullName>
    </submittedName>
</protein>
<dbReference type="PANTHER" id="PTHR45138:SF9">
    <property type="entry name" value="DIGUANYLATE CYCLASE DGCM-RELATED"/>
    <property type="match status" value="1"/>
</dbReference>
<dbReference type="InterPro" id="IPR043128">
    <property type="entry name" value="Rev_trsase/Diguanyl_cyclase"/>
</dbReference>
<dbReference type="SMART" id="SM00267">
    <property type="entry name" value="GGDEF"/>
    <property type="match status" value="1"/>
</dbReference>
<dbReference type="EMBL" id="NGJX01000006">
    <property type="protein sequence ID" value="RSU01867.1"/>
    <property type="molecule type" value="Genomic_DNA"/>
</dbReference>
<dbReference type="SUPFAM" id="SSF55073">
    <property type="entry name" value="Nucleotide cyclase"/>
    <property type="match status" value="1"/>
</dbReference>
<dbReference type="OrthoDB" id="9759607at2"/>
<dbReference type="GO" id="GO:0052621">
    <property type="term" value="F:diguanylate cyclase activity"/>
    <property type="evidence" value="ECO:0007669"/>
    <property type="project" value="TreeGrafter"/>
</dbReference>
<dbReference type="GO" id="GO:0043709">
    <property type="term" value="P:cell adhesion involved in single-species biofilm formation"/>
    <property type="evidence" value="ECO:0007669"/>
    <property type="project" value="TreeGrafter"/>
</dbReference>
<dbReference type="InterPro" id="IPR050469">
    <property type="entry name" value="Diguanylate_Cyclase"/>
</dbReference>
<dbReference type="GeneID" id="63146542"/>
<dbReference type="RefSeq" id="WP_114289732.1">
    <property type="nucleotide sequence ID" value="NZ_CP122523.1"/>
</dbReference>
<reference evidence="1 2" key="1">
    <citation type="submission" date="2017-05" db="EMBL/GenBank/DDBJ databases">
        <title>Vagococcus spp. assemblies.</title>
        <authorList>
            <person name="Gulvik C.A."/>
        </authorList>
    </citation>
    <scope>NUCLEOTIDE SEQUENCE [LARGE SCALE GENOMIC DNA]</scope>
    <source>
        <strain evidence="1 2">NCFB 2497</strain>
    </source>
</reference>
<dbReference type="CDD" id="cd01949">
    <property type="entry name" value="GGDEF"/>
    <property type="match status" value="1"/>
</dbReference>
<dbReference type="InterPro" id="IPR000160">
    <property type="entry name" value="GGDEF_dom"/>
</dbReference>
<comment type="caution">
    <text evidence="1">The sequence shown here is derived from an EMBL/GenBank/DDBJ whole genome shotgun (WGS) entry which is preliminary data.</text>
</comment>
<dbReference type="Pfam" id="PF00990">
    <property type="entry name" value="GGDEF"/>
    <property type="match status" value="1"/>
</dbReference>
<keyword evidence="2" id="KW-1185">Reference proteome</keyword>
<evidence type="ECO:0000313" key="1">
    <source>
        <dbReference type="EMBL" id="RSU01867.1"/>
    </source>
</evidence>
<sequence>MILQTINAVVINLSIIVAVTLGLYFYSLKHSLSKNDTDSNHLIVTNNIKLSKSAEFGAGIFIGIMSFIISKHGIPIYNFRPVDVRYLPVFFSVFYGSPLTGVFSASSLIILKCIEYQLRGASITEYMNNIFITLLILTVSIIIYKKKFPARNSVIICLISTIIIRSIFFIIAFHSIFDWLLIIQILINFAIFSVFFLFTGWLIHRVIKISQEIRIYQTASIFDNLTGLYNKESFYFFLDLAYNEAIYEGNHFSLAIIDIDDFKSINDTFGHLVGDKVLEKTANALKETLTPESRTRICRFGGDEFAVVFKHDDYNTSLLFQTFYSTLRQEKVPEDLLPYLSLSIGLIDFKPIFDDNLKNNAITVKELFKITDEALYEAKRNGKNQIIQKSYAIPMVKNIAN</sequence>
<dbReference type="PROSITE" id="PS50887">
    <property type="entry name" value="GGDEF"/>
    <property type="match status" value="1"/>
</dbReference>
<name>A0A369AZ14_9ENTE</name>
<dbReference type="GO" id="GO:0005886">
    <property type="term" value="C:plasma membrane"/>
    <property type="evidence" value="ECO:0007669"/>
    <property type="project" value="TreeGrafter"/>
</dbReference>
<proteinExistence type="predicted"/>
<evidence type="ECO:0000313" key="2">
    <source>
        <dbReference type="Proteomes" id="UP000288197"/>
    </source>
</evidence>
<dbReference type="NCBIfam" id="TIGR00254">
    <property type="entry name" value="GGDEF"/>
    <property type="match status" value="1"/>
</dbReference>
<dbReference type="Proteomes" id="UP000288197">
    <property type="component" value="Unassembled WGS sequence"/>
</dbReference>